<evidence type="ECO:0000313" key="10">
    <source>
        <dbReference type="EMBL" id="TCQ02413.1"/>
    </source>
</evidence>
<dbReference type="GO" id="GO:0004425">
    <property type="term" value="F:indole-3-glycerol-phosphate synthase activity"/>
    <property type="evidence" value="ECO:0007669"/>
    <property type="project" value="UniProtKB-EC"/>
</dbReference>
<dbReference type="GO" id="GO:0004640">
    <property type="term" value="F:phosphoribosylanthranilate isomerase activity"/>
    <property type="evidence" value="ECO:0007669"/>
    <property type="project" value="TreeGrafter"/>
</dbReference>
<proteinExistence type="predicted"/>
<evidence type="ECO:0000256" key="1">
    <source>
        <dbReference type="ARBA" id="ARBA00001633"/>
    </source>
</evidence>
<keyword evidence="5" id="KW-0210">Decarboxylase</keyword>
<evidence type="ECO:0000256" key="5">
    <source>
        <dbReference type="ARBA" id="ARBA00022793"/>
    </source>
</evidence>
<reference evidence="10 11" key="1">
    <citation type="submission" date="2019-03" db="EMBL/GenBank/DDBJ databases">
        <title>Genomic Encyclopedia of Type Strains, Phase IV (KMG-IV): sequencing the most valuable type-strain genomes for metagenomic binning, comparative biology and taxonomic classification.</title>
        <authorList>
            <person name="Goeker M."/>
        </authorList>
    </citation>
    <scope>NUCLEOTIDE SEQUENCE [LARGE SCALE GENOMIC DNA]</scope>
    <source>
        <strain evidence="10 11">DSM 100013</strain>
    </source>
</reference>
<evidence type="ECO:0000256" key="2">
    <source>
        <dbReference type="ARBA" id="ARBA00004696"/>
    </source>
</evidence>
<dbReference type="Gene3D" id="3.20.20.70">
    <property type="entry name" value="Aldolase class I"/>
    <property type="match status" value="1"/>
</dbReference>
<dbReference type="PANTHER" id="PTHR22854">
    <property type="entry name" value="TRYPTOPHAN BIOSYNTHESIS PROTEIN"/>
    <property type="match status" value="1"/>
</dbReference>
<dbReference type="AlphaFoldDB" id="A0A4R2U412"/>
<evidence type="ECO:0000256" key="3">
    <source>
        <dbReference type="ARBA" id="ARBA00012362"/>
    </source>
</evidence>
<comment type="caution">
    <text evidence="10">The sequence shown here is derived from an EMBL/GenBank/DDBJ whole genome shotgun (WGS) entry which is preliminary data.</text>
</comment>
<accession>A0A4R2U412</accession>
<evidence type="ECO:0000256" key="6">
    <source>
        <dbReference type="ARBA" id="ARBA00022822"/>
    </source>
</evidence>
<name>A0A4R2U412_9FIRM</name>
<dbReference type="SUPFAM" id="SSF51366">
    <property type="entry name" value="Ribulose-phoshate binding barrel"/>
    <property type="match status" value="1"/>
</dbReference>
<dbReference type="RefSeq" id="WP_132848468.1">
    <property type="nucleotide sequence ID" value="NZ_CP058648.1"/>
</dbReference>
<evidence type="ECO:0000256" key="8">
    <source>
        <dbReference type="ARBA" id="ARBA00023239"/>
    </source>
</evidence>
<dbReference type="PANTHER" id="PTHR22854:SF2">
    <property type="entry name" value="INDOLE-3-GLYCEROL-PHOSPHATE SYNTHASE"/>
    <property type="match status" value="1"/>
</dbReference>
<feature type="domain" description="Indole-3-glycerol phosphate synthase" evidence="9">
    <location>
        <begin position="3"/>
        <end position="117"/>
    </location>
</feature>
<keyword evidence="11" id="KW-1185">Reference proteome</keyword>
<dbReference type="Proteomes" id="UP000295504">
    <property type="component" value="Unassembled WGS sequence"/>
</dbReference>
<comment type="catalytic activity">
    <reaction evidence="1">
        <text>1-(2-carboxyphenylamino)-1-deoxy-D-ribulose 5-phosphate + H(+) = (1S,2R)-1-C-(indol-3-yl)glycerol 3-phosphate + CO2 + H2O</text>
        <dbReference type="Rhea" id="RHEA:23476"/>
        <dbReference type="ChEBI" id="CHEBI:15377"/>
        <dbReference type="ChEBI" id="CHEBI:15378"/>
        <dbReference type="ChEBI" id="CHEBI:16526"/>
        <dbReference type="ChEBI" id="CHEBI:58613"/>
        <dbReference type="ChEBI" id="CHEBI:58866"/>
        <dbReference type="EC" id="4.1.1.48"/>
    </reaction>
</comment>
<dbReference type="GO" id="GO:0000162">
    <property type="term" value="P:L-tryptophan biosynthetic process"/>
    <property type="evidence" value="ECO:0007669"/>
    <property type="project" value="UniProtKB-UniPathway"/>
</dbReference>
<dbReference type="EC" id="4.1.1.48" evidence="3"/>
<evidence type="ECO:0000256" key="7">
    <source>
        <dbReference type="ARBA" id="ARBA00023141"/>
    </source>
</evidence>
<dbReference type="InterPro" id="IPR013798">
    <property type="entry name" value="Indole-3-glycerol_P_synth_dom"/>
</dbReference>
<keyword evidence="6" id="KW-0822">Tryptophan biosynthesis</keyword>
<keyword evidence="4" id="KW-0028">Amino-acid biosynthesis</keyword>
<evidence type="ECO:0000256" key="4">
    <source>
        <dbReference type="ARBA" id="ARBA00022605"/>
    </source>
</evidence>
<gene>
    <name evidence="10" type="ORF">EDD79_101660</name>
</gene>
<dbReference type="EMBL" id="SLYC01000016">
    <property type="protein sequence ID" value="TCQ02413.1"/>
    <property type="molecule type" value="Genomic_DNA"/>
</dbReference>
<dbReference type="InterPro" id="IPR011060">
    <property type="entry name" value="RibuloseP-bd_barrel"/>
</dbReference>
<keyword evidence="8" id="KW-0456">Lyase</keyword>
<dbReference type="Pfam" id="PF00218">
    <property type="entry name" value="IGPS"/>
    <property type="match status" value="1"/>
</dbReference>
<dbReference type="UniPathway" id="UPA00035">
    <property type="reaction ID" value="UER00043"/>
</dbReference>
<dbReference type="PROSITE" id="PS00614">
    <property type="entry name" value="IGPS"/>
    <property type="match status" value="1"/>
</dbReference>
<comment type="pathway">
    <text evidence="2">Amino-acid biosynthesis; L-tryptophan biosynthesis; L-tryptophan from chorismate: step 4/5.</text>
</comment>
<dbReference type="OrthoDB" id="9804217at2"/>
<dbReference type="InterPro" id="IPR045186">
    <property type="entry name" value="Indole-3-glycerol_P_synth"/>
</dbReference>
<protein>
    <recommendedName>
        <fullName evidence="3">indole-3-glycerol-phosphate synthase</fullName>
        <ecNumber evidence="3">4.1.1.48</ecNumber>
    </recommendedName>
</protein>
<organism evidence="10 11">
    <name type="scientific">Serpentinicella alkaliphila</name>
    <dbReference type="NCBI Taxonomy" id="1734049"/>
    <lineage>
        <taxon>Bacteria</taxon>
        <taxon>Bacillati</taxon>
        <taxon>Bacillota</taxon>
        <taxon>Clostridia</taxon>
        <taxon>Peptostreptococcales</taxon>
        <taxon>Natronincolaceae</taxon>
        <taxon>Serpentinicella</taxon>
    </lineage>
</organism>
<keyword evidence="7" id="KW-0057">Aromatic amino acid biosynthesis</keyword>
<dbReference type="InterPro" id="IPR001468">
    <property type="entry name" value="Indole-3-GlycerolPSynthase_CS"/>
</dbReference>
<dbReference type="InterPro" id="IPR013785">
    <property type="entry name" value="Aldolase_TIM"/>
</dbReference>
<evidence type="ECO:0000313" key="11">
    <source>
        <dbReference type="Proteomes" id="UP000295504"/>
    </source>
</evidence>
<evidence type="ECO:0000259" key="9">
    <source>
        <dbReference type="Pfam" id="PF00218"/>
    </source>
</evidence>
<sequence>MILDMIVKKKKETVKIQKQRFPLPILLASISNINQPNSFYESISKDGLSIIGEVKQASPSKGVISEHFNIRQIVKDYSTSVNCISVLTEEHFFKGSPNYLKDISAMTQLPLLRKDFIA</sequence>